<dbReference type="EMBL" id="JAAWWB010000006">
    <property type="protein sequence ID" value="KAG6780990.1"/>
    <property type="molecule type" value="Genomic_DNA"/>
</dbReference>
<dbReference type="Proteomes" id="UP000886885">
    <property type="component" value="Chromosome 3D"/>
</dbReference>
<dbReference type="AlphaFoldDB" id="A0A8X8A5N2"/>
<evidence type="ECO:0000313" key="5">
    <source>
        <dbReference type="Proteomes" id="UP000886885"/>
    </source>
</evidence>
<feature type="domain" description="Nudix hydrolase" evidence="3">
    <location>
        <begin position="139"/>
        <end position="325"/>
    </location>
</feature>
<dbReference type="Pfam" id="PF00293">
    <property type="entry name" value="NUDIX"/>
    <property type="match status" value="1"/>
</dbReference>
<dbReference type="PANTHER" id="PTHR11839:SF18">
    <property type="entry name" value="NUDIX HYDROLASE DOMAIN-CONTAINING PROTEIN"/>
    <property type="match status" value="1"/>
</dbReference>
<dbReference type="GO" id="GO:0019693">
    <property type="term" value="P:ribose phosphate metabolic process"/>
    <property type="evidence" value="ECO:0007669"/>
    <property type="project" value="TreeGrafter"/>
</dbReference>
<comment type="caution">
    <text evidence="4">The sequence shown here is derived from an EMBL/GenBank/DDBJ whole genome shotgun (WGS) entry which is preliminary data.</text>
</comment>
<organism evidence="4 5">
    <name type="scientific">Populus tomentosa</name>
    <name type="common">Chinese white poplar</name>
    <dbReference type="NCBI Taxonomy" id="118781"/>
    <lineage>
        <taxon>Eukaryota</taxon>
        <taxon>Viridiplantae</taxon>
        <taxon>Streptophyta</taxon>
        <taxon>Embryophyta</taxon>
        <taxon>Tracheophyta</taxon>
        <taxon>Spermatophyta</taxon>
        <taxon>Magnoliopsida</taxon>
        <taxon>eudicotyledons</taxon>
        <taxon>Gunneridae</taxon>
        <taxon>Pentapetalae</taxon>
        <taxon>rosids</taxon>
        <taxon>fabids</taxon>
        <taxon>Malpighiales</taxon>
        <taxon>Salicaceae</taxon>
        <taxon>Saliceae</taxon>
        <taxon>Populus</taxon>
    </lineage>
</organism>
<protein>
    <recommendedName>
        <fullName evidence="3">Nudix hydrolase domain-containing protein</fullName>
    </recommendedName>
</protein>
<name>A0A8X8A5N2_POPTO</name>
<dbReference type="CDD" id="cd03424">
    <property type="entry name" value="NUDIX_ADPRase_Nudt5_UGPPase_Nudt14"/>
    <property type="match status" value="1"/>
</dbReference>
<proteinExistence type="predicted"/>
<evidence type="ECO:0000256" key="1">
    <source>
        <dbReference type="ARBA" id="ARBA00001946"/>
    </source>
</evidence>
<accession>A0A8X8A5N2</accession>
<keyword evidence="5" id="KW-1185">Reference proteome</keyword>
<sequence>MSLLSVPKRLLLGSSLSVSILNQTRKPRRPFCFNMSTESSQPLSHSLTLPTQLGQPIQIIAAPGVSDSQFRTAIESSLFKQWLKNLESENGILATGSFLLKQVLVQGVDMFGQRIGFLKFKADIFEKETGQKIPGIVFARGPAVTVLILLSSEGETYAVLTEQQTDINEQEIGVKMIAPFAMLLCSNPDEFSCMSKVRAPTGRLVLELPAGMLDADKGDFVGTAVREVEEETGIHLKLGDMVDLTAFLDPSTGGRVFPSPGGCDEEISVFLYRGCVGKEIITQLQGKETGLREKGELIKVRVVPYKELWRMTADAKVLMAIALYEMAKGGGLLPLKT</sequence>
<reference evidence="4" key="1">
    <citation type="journal article" date="2020" name="bioRxiv">
        <title>Hybrid origin of Populus tomentosa Carr. identified through genome sequencing and phylogenomic analysis.</title>
        <authorList>
            <person name="An X."/>
            <person name="Gao K."/>
            <person name="Chen Z."/>
            <person name="Li J."/>
            <person name="Yang X."/>
            <person name="Yang X."/>
            <person name="Zhou J."/>
            <person name="Guo T."/>
            <person name="Zhao T."/>
            <person name="Huang S."/>
            <person name="Miao D."/>
            <person name="Khan W.U."/>
            <person name="Rao P."/>
            <person name="Ye M."/>
            <person name="Lei B."/>
            <person name="Liao W."/>
            <person name="Wang J."/>
            <person name="Ji L."/>
            <person name="Li Y."/>
            <person name="Guo B."/>
            <person name="Mustafa N.S."/>
            <person name="Li S."/>
            <person name="Yun Q."/>
            <person name="Keller S.R."/>
            <person name="Mao J."/>
            <person name="Zhang R."/>
            <person name="Strauss S.H."/>
        </authorList>
    </citation>
    <scope>NUCLEOTIDE SEQUENCE</scope>
    <source>
        <strain evidence="4">GM15</strain>
        <tissue evidence="4">Leaf</tissue>
    </source>
</reference>
<dbReference type="PANTHER" id="PTHR11839">
    <property type="entry name" value="UDP/ADP-SUGAR PYROPHOSPHATASE"/>
    <property type="match status" value="1"/>
</dbReference>
<dbReference type="GO" id="GO:0080042">
    <property type="term" value="F:ADP-glucose pyrophosphohydrolase activity"/>
    <property type="evidence" value="ECO:0007669"/>
    <property type="project" value="TreeGrafter"/>
</dbReference>
<dbReference type="GO" id="GO:0080041">
    <property type="term" value="F:ADP-ribose pyrophosphohydrolase activity"/>
    <property type="evidence" value="ECO:0007669"/>
    <property type="project" value="TreeGrafter"/>
</dbReference>
<comment type="cofactor">
    <cofactor evidence="1">
        <name>Mg(2+)</name>
        <dbReference type="ChEBI" id="CHEBI:18420"/>
    </cofactor>
</comment>
<evidence type="ECO:0000256" key="2">
    <source>
        <dbReference type="ARBA" id="ARBA00022801"/>
    </source>
</evidence>
<dbReference type="GO" id="GO:0006753">
    <property type="term" value="P:nucleoside phosphate metabolic process"/>
    <property type="evidence" value="ECO:0007669"/>
    <property type="project" value="TreeGrafter"/>
</dbReference>
<dbReference type="OrthoDB" id="10249920at2759"/>
<gene>
    <name evidence="4" type="ORF">POTOM_013870</name>
</gene>
<evidence type="ECO:0000259" key="3">
    <source>
        <dbReference type="PROSITE" id="PS51462"/>
    </source>
</evidence>
<keyword evidence="2" id="KW-0378">Hydrolase</keyword>
<dbReference type="InterPro" id="IPR000086">
    <property type="entry name" value="NUDIX_hydrolase_dom"/>
</dbReference>
<dbReference type="PROSITE" id="PS51462">
    <property type="entry name" value="NUDIX"/>
    <property type="match status" value="1"/>
</dbReference>
<evidence type="ECO:0000313" key="4">
    <source>
        <dbReference type="EMBL" id="KAG6780990.1"/>
    </source>
</evidence>